<dbReference type="EMBL" id="CABWIL020000006">
    <property type="protein sequence ID" value="CAB3962899.1"/>
    <property type="molecule type" value="Genomic_DNA"/>
</dbReference>
<gene>
    <name evidence="2" type="ORF">BLA3211_01969</name>
</gene>
<evidence type="ECO:0000256" key="1">
    <source>
        <dbReference type="SAM" id="MobiDB-lite"/>
    </source>
</evidence>
<reference evidence="2 3" key="1">
    <citation type="submission" date="2020-04" db="EMBL/GenBank/DDBJ databases">
        <authorList>
            <person name="Depoorter E."/>
        </authorList>
    </citation>
    <scope>NUCLEOTIDE SEQUENCE [LARGE SCALE GENOMIC DNA]</scope>
    <source>
        <strain evidence="2 3">BCC0217</strain>
    </source>
</reference>
<dbReference type="RefSeq" id="WP_006484169.1">
    <property type="nucleotide sequence ID" value="NZ_CABVQF010000057.1"/>
</dbReference>
<name>A0A6J5IW63_9BURK</name>
<dbReference type="Proteomes" id="UP000494301">
    <property type="component" value="Unassembled WGS sequence"/>
</dbReference>
<dbReference type="AlphaFoldDB" id="A0A6J5IW63"/>
<sequence>MDYTKSNSYSIADNGNRMHDDRKPVPTAVEDTDMNMVIWSLMQVIKAAALEGKSFDPASEETYSVFLNALKQLFPLREDMTGAVRYYAAVPAQRAEPVIYVPAFGLMEWLADRNYYRSLDCGQLVLSGSAARRGTVAADGSAKSKTDLRGLYDWAGENGLIVAAANWSPGVYAFCDIDANQFRLPDVRGEGLRLWDNGRGVDQARTLGSWQGGAIESHGHAANSGDAGAVADRRTGSGGGHNHNNGIFTRLLRAPYVGSITGSDTTNSGDEQAVGGGDSADIAAVGDHDHLIPGVGPHRHDISISATGGNETRMRNVAVAALIKI</sequence>
<proteinExistence type="predicted"/>
<dbReference type="SUPFAM" id="SSF88874">
    <property type="entry name" value="Receptor-binding domain of short tail fibre protein gp12"/>
    <property type="match status" value="1"/>
</dbReference>
<organism evidence="2 3">
    <name type="scientific">Burkholderia aenigmatica</name>
    <dbReference type="NCBI Taxonomy" id="2015348"/>
    <lineage>
        <taxon>Bacteria</taxon>
        <taxon>Pseudomonadati</taxon>
        <taxon>Pseudomonadota</taxon>
        <taxon>Betaproteobacteria</taxon>
        <taxon>Burkholderiales</taxon>
        <taxon>Burkholderiaceae</taxon>
        <taxon>Burkholderia</taxon>
        <taxon>Burkholderia cepacia complex</taxon>
    </lineage>
</organism>
<evidence type="ECO:0000313" key="2">
    <source>
        <dbReference type="EMBL" id="CAB3962899.1"/>
    </source>
</evidence>
<evidence type="ECO:0000313" key="3">
    <source>
        <dbReference type="Proteomes" id="UP000494301"/>
    </source>
</evidence>
<feature type="compositionally biased region" description="Polar residues" evidence="1">
    <location>
        <begin position="1"/>
        <end position="13"/>
    </location>
</feature>
<protein>
    <submittedName>
        <fullName evidence="2">Phage tail fiber protein</fullName>
    </submittedName>
</protein>
<accession>A0A6J5IW63</accession>
<feature type="region of interest" description="Disordered" evidence="1">
    <location>
        <begin position="1"/>
        <end position="26"/>
    </location>
</feature>